<keyword evidence="2" id="KW-1185">Reference proteome</keyword>
<gene>
    <name evidence="1" type="ORF">NE237_030526</name>
</gene>
<evidence type="ECO:0000313" key="1">
    <source>
        <dbReference type="EMBL" id="KAJ4953694.1"/>
    </source>
</evidence>
<dbReference type="AlphaFoldDB" id="A0A9Q0GY12"/>
<organism evidence="1 2">
    <name type="scientific">Protea cynaroides</name>
    <dbReference type="NCBI Taxonomy" id="273540"/>
    <lineage>
        <taxon>Eukaryota</taxon>
        <taxon>Viridiplantae</taxon>
        <taxon>Streptophyta</taxon>
        <taxon>Embryophyta</taxon>
        <taxon>Tracheophyta</taxon>
        <taxon>Spermatophyta</taxon>
        <taxon>Magnoliopsida</taxon>
        <taxon>Proteales</taxon>
        <taxon>Proteaceae</taxon>
        <taxon>Protea</taxon>
    </lineage>
</organism>
<accession>A0A9Q0GY12</accession>
<sequence>MPSIPFSMSMDTEDARAISTLGHLDKEQKVKFFEIPAHRIRVKNSSGLDSGLNSCSIINAKQLEIYVGPGLIHVGPGQTKWSDRFSKEITTMLRNLHEASKIQCNAVAVH</sequence>
<evidence type="ECO:0000313" key="2">
    <source>
        <dbReference type="Proteomes" id="UP001141806"/>
    </source>
</evidence>
<reference evidence="1" key="1">
    <citation type="journal article" date="2023" name="Plant J.">
        <title>The genome of the king protea, Protea cynaroides.</title>
        <authorList>
            <person name="Chang J."/>
            <person name="Duong T.A."/>
            <person name="Schoeman C."/>
            <person name="Ma X."/>
            <person name="Roodt D."/>
            <person name="Barker N."/>
            <person name="Li Z."/>
            <person name="Van de Peer Y."/>
            <person name="Mizrachi E."/>
        </authorList>
    </citation>
    <scope>NUCLEOTIDE SEQUENCE</scope>
    <source>
        <tissue evidence="1">Young leaves</tissue>
    </source>
</reference>
<proteinExistence type="predicted"/>
<comment type="caution">
    <text evidence="1">The sequence shown here is derived from an EMBL/GenBank/DDBJ whole genome shotgun (WGS) entry which is preliminary data.</text>
</comment>
<protein>
    <submittedName>
        <fullName evidence="1">Uncharacterized protein</fullName>
    </submittedName>
</protein>
<name>A0A9Q0GY12_9MAGN</name>
<dbReference type="EMBL" id="JAMYWD010000012">
    <property type="protein sequence ID" value="KAJ4953694.1"/>
    <property type="molecule type" value="Genomic_DNA"/>
</dbReference>
<dbReference type="Proteomes" id="UP001141806">
    <property type="component" value="Unassembled WGS sequence"/>
</dbReference>